<reference evidence="2" key="1">
    <citation type="submission" date="2017-07" db="EMBL/GenBank/DDBJ databases">
        <authorList>
            <person name="Bickmore M.X."/>
            <person name="Vaden K."/>
            <person name="Brady T.S."/>
            <person name="Tateoka O.B."/>
            <person name="Carter J.L."/>
            <person name="Pape J.A."/>
            <person name="Robinson D.M."/>
            <person name="Russell K.A."/>
            <person name="Staley L.A."/>
            <person name="Stettler J.M."/>
            <person name="Townsend M.H."/>
            <person name="Wienclaw T."/>
            <person name="Williamson T.L."/>
            <person name="Kruger J.L."/>
            <person name="Berg J.A."/>
            <person name="Sharma R."/>
            <person name="Payne A.M."/>
            <person name="Fajardo C.P."/>
            <person name="Breakwell D.P."/>
            <person name="Hope S."/>
            <person name="Grose J.H."/>
        </authorList>
    </citation>
    <scope>NUCLEOTIDE SEQUENCE [LARGE SCALE GENOMIC DNA]</scope>
</reference>
<evidence type="ECO:0000313" key="1">
    <source>
        <dbReference type="EMBL" id="ASU03692.1"/>
    </source>
</evidence>
<dbReference type="EMBL" id="MF459647">
    <property type="protein sequence ID" value="ASU03692.1"/>
    <property type="molecule type" value="Genomic_DNA"/>
</dbReference>
<proteinExistence type="predicted"/>
<organism evidence="1 2">
    <name type="scientific">Erwinia phage vB_EamM_Joad</name>
    <dbReference type="NCBI Taxonomy" id="2026081"/>
    <lineage>
        <taxon>Viruses</taxon>
        <taxon>Duplodnaviria</taxon>
        <taxon>Heunggongvirae</taxon>
        <taxon>Uroviricota</taxon>
        <taxon>Caudoviricetes</taxon>
        <taxon>Chimalliviridae</taxon>
        <taxon>Risingsunvirus</taxon>
        <taxon>Risingsunvirus risingsun</taxon>
    </lineage>
</organism>
<name>A0A223LI84_9CAUD</name>
<dbReference type="Proteomes" id="UP000222624">
    <property type="component" value="Genome"/>
</dbReference>
<gene>
    <name evidence="1" type="ORF">JOAD_223</name>
</gene>
<evidence type="ECO:0000313" key="2">
    <source>
        <dbReference type="Proteomes" id="UP000222624"/>
    </source>
</evidence>
<protein>
    <submittedName>
        <fullName evidence="1">Uncharacterized protein</fullName>
    </submittedName>
</protein>
<accession>A0A223LI84</accession>
<sequence length="139" mass="15534">MKSLQTLRDIVIDNFERSLAIPQLANMHNIMMLSMLKQPILSFEEGYKSFCSQIAESADAYDAWMVTIYDISAALGDFKMVIEELNTYNNNFKTSLNAGSQISYEFSDKDLPFVIAFAYRITLPMLTAAAPAPEKGNAA</sequence>